<keyword evidence="3" id="KW-1133">Transmembrane helix</keyword>
<dbReference type="Gene3D" id="3.30.450.20">
    <property type="entry name" value="PAS domain"/>
    <property type="match status" value="1"/>
</dbReference>
<dbReference type="PANTHER" id="PTHR32089">
    <property type="entry name" value="METHYL-ACCEPTING CHEMOTAXIS PROTEIN MCPB"/>
    <property type="match status" value="1"/>
</dbReference>
<dbReference type="InterPro" id="IPR003660">
    <property type="entry name" value="HAMP_dom"/>
</dbReference>
<keyword evidence="3" id="KW-0812">Transmembrane</keyword>
<accession>A0A645AW81</accession>
<dbReference type="PANTHER" id="PTHR32089:SF114">
    <property type="entry name" value="METHYL-ACCEPTING CHEMOTAXIS PROTEIN MCPB"/>
    <property type="match status" value="1"/>
</dbReference>
<dbReference type="GO" id="GO:0004888">
    <property type="term" value="F:transmembrane signaling receptor activity"/>
    <property type="evidence" value="ECO:0007669"/>
    <property type="project" value="InterPro"/>
</dbReference>
<comment type="caution">
    <text evidence="6">The sequence shown here is derived from an EMBL/GenBank/DDBJ whole genome shotgun (WGS) entry which is preliminary data.</text>
</comment>
<dbReference type="AlphaFoldDB" id="A0A645AW81"/>
<proteinExistence type="inferred from homology"/>
<dbReference type="GO" id="GO:0007165">
    <property type="term" value="P:signal transduction"/>
    <property type="evidence" value="ECO:0007669"/>
    <property type="project" value="UniProtKB-KW"/>
</dbReference>
<evidence type="ECO:0000259" key="5">
    <source>
        <dbReference type="PROSITE" id="PS50885"/>
    </source>
</evidence>
<sequence length="462" mass="50003">MIADSNGIVISHADGTLIGTDTASKLSLWDNIKNSETGFNAYNSEGSSKYSAHFTSAESKWKIVGVIEQEELMKDVRGVRKAVLIWGAISCIITTIISGFLAKRIIAYIFKLDYAFSKASEGDLTAKVHIKSRDEFEDLGNSFNTMIESIGELMLKATEASDEVITAAENIAVMSRHTNGAVGEVSAALDALAMGASSQTQDIGQGVQNFEELGYEIENIDNLTNNMIKISQDTNEISKKGLEIVDMLLVKADKTSETTSHVANVVADMNKTTGEIGLITETINSISEQTNLLALNAAIEAARAGEAGRGFAVVAEEVRKLAEQSSEATKRIQRLISEISGKSRAAVDAMDEAKEIVKEQNVVVEDTKEIFNTVIDSVDKLIDEIKVIGGSAEQTREKKDSIISIMQSISAVSEESTASTEEVSASTEEITATLNEFMISSNNLKEISLKLKEELSKFTLEE</sequence>
<keyword evidence="1" id="KW-0807">Transducer</keyword>
<dbReference type="GO" id="GO:0006935">
    <property type="term" value="P:chemotaxis"/>
    <property type="evidence" value="ECO:0007669"/>
    <property type="project" value="InterPro"/>
</dbReference>
<gene>
    <name evidence="6" type="primary">mcpC_5</name>
    <name evidence="6" type="ORF">SDC9_103846</name>
</gene>
<dbReference type="PROSITE" id="PS50885">
    <property type="entry name" value="HAMP"/>
    <property type="match status" value="1"/>
</dbReference>
<feature type="transmembrane region" description="Helical" evidence="3">
    <location>
        <begin position="83"/>
        <end position="102"/>
    </location>
</feature>
<comment type="similarity">
    <text evidence="2">Belongs to the methyl-accepting chemotaxis (MCP) protein family.</text>
</comment>
<keyword evidence="3" id="KW-0472">Membrane</keyword>
<evidence type="ECO:0000256" key="3">
    <source>
        <dbReference type="SAM" id="Phobius"/>
    </source>
</evidence>
<organism evidence="6">
    <name type="scientific">bioreactor metagenome</name>
    <dbReference type="NCBI Taxonomy" id="1076179"/>
    <lineage>
        <taxon>unclassified sequences</taxon>
        <taxon>metagenomes</taxon>
        <taxon>ecological metagenomes</taxon>
    </lineage>
</organism>
<dbReference type="CDD" id="cd06225">
    <property type="entry name" value="HAMP"/>
    <property type="match status" value="1"/>
</dbReference>
<dbReference type="Gene3D" id="1.10.287.950">
    <property type="entry name" value="Methyl-accepting chemotaxis protein"/>
    <property type="match status" value="1"/>
</dbReference>
<evidence type="ECO:0000256" key="1">
    <source>
        <dbReference type="ARBA" id="ARBA00023224"/>
    </source>
</evidence>
<dbReference type="Pfam" id="PF00672">
    <property type="entry name" value="HAMP"/>
    <property type="match status" value="1"/>
</dbReference>
<dbReference type="GO" id="GO:0016020">
    <property type="term" value="C:membrane"/>
    <property type="evidence" value="ECO:0007669"/>
    <property type="project" value="InterPro"/>
</dbReference>
<evidence type="ECO:0000259" key="4">
    <source>
        <dbReference type="PROSITE" id="PS50111"/>
    </source>
</evidence>
<dbReference type="SMART" id="SM00304">
    <property type="entry name" value="HAMP"/>
    <property type="match status" value="1"/>
</dbReference>
<dbReference type="InterPro" id="IPR004090">
    <property type="entry name" value="Chemotax_Me-accpt_rcpt"/>
</dbReference>
<dbReference type="Gene3D" id="1.10.8.500">
    <property type="entry name" value="HAMP domain in histidine kinase"/>
    <property type="match status" value="1"/>
</dbReference>
<protein>
    <submittedName>
        <fullName evidence="6">Methyl-accepting chemotaxis protein McpC</fullName>
    </submittedName>
</protein>
<name>A0A645AW81_9ZZZZ</name>
<dbReference type="PROSITE" id="PS50111">
    <property type="entry name" value="CHEMOTAXIS_TRANSDUC_2"/>
    <property type="match status" value="1"/>
</dbReference>
<dbReference type="InterPro" id="IPR004089">
    <property type="entry name" value="MCPsignal_dom"/>
</dbReference>
<evidence type="ECO:0000256" key="2">
    <source>
        <dbReference type="ARBA" id="ARBA00029447"/>
    </source>
</evidence>
<feature type="domain" description="Methyl-accepting transducer" evidence="4">
    <location>
        <begin position="174"/>
        <end position="431"/>
    </location>
</feature>
<feature type="domain" description="HAMP" evidence="5">
    <location>
        <begin position="103"/>
        <end position="155"/>
    </location>
</feature>
<dbReference type="PRINTS" id="PR00260">
    <property type="entry name" value="CHEMTRNSDUCR"/>
</dbReference>
<dbReference type="EMBL" id="VSSQ01016056">
    <property type="protein sequence ID" value="MPM57028.1"/>
    <property type="molecule type" value="Genomic_DNA"/>
</dbReference>
<evidence type="ECO:0000313" key="6">
    <source>
        <dbReference type="EMBL" id="MPM57028.1"/>
    </source>
</evidence>
<dbReference type="SMART" id="SM00283">
    <property type="entry name" value="MA"/>
    <property type="match status" value="1"/>
</dbReference>
<dbReference type="Pfam" id="PF00015">
    <property type="entry name" value="MCPsignal"/>
    <property type="match status" value="1"/>
</dbReference>
<dbReference type="SUPFAM" id="SSF58104">
    <property type="entry name" value="Methyl-accepting chemotaxis protein (MCP) signaling domain"/>
    <property type="match status" value="1"/>
</dbReference>
<reference evidence="6" key="1">
    <citation type="submission" date="2019-08" db="EMBL/GenBank/DDBJ databases">
        <authorList>
            <person name="Kucharzyk K."/>
            <person name="Murdoch R.W."/>
            <person name="Higgins S."/>
            <person name="Loffler F."/>
        </authorList>
    </citation>
    <scope>NUCLEOTIDE SEQUENCE</scope>
</reference>